<dbReference type="EMBL" id="CAAALY010252167">
    <property type="protein sequence ID" value="VEL36408.1"/>
    <property type="molecule type" value="Genomic_DNA"/>
</dbReference>
<reference evidence="9" key="1">
    <citation type="submission" date="2018-11" db="EMBL/GenBank/DDBJ databases">
        <authorList>
            <consortium name="Pathogen Informatics"/>
        </authorList>
    </citation>
    <scope>NUCLEOTIDE SEQUENCE</scope>
</reference>
<evidence type="ECO:0000256" key="6">
    <source>
        <dbReference type="ARBA" id="ARBA00023136"/>
    </source>
</evidence>
<dbReference type="Proteomes" id="UP000784294">
    <property type="component" value="Unassembled WGS sequence"/>
</dbReference>
<evidence type="ECO:0000256" key="3">
    <source>
        <dbReference type="ARBA" id="ARBA00022741"/>
    </source>
</evidence>
<keyword evidence="1" id="KW-0813">Transport</keyword>
<evidence type="ECO:0000256" key="7">
    <source>
        <dbReference type="SAM" id="Phobius"/>
    </source>
</evidence>
<proteinExistence type="predicted"/>
<evidence type="ECO:0000256" key="4">
    <source>
        <dbReference type="ARBA" id="ARBA00022840"/>
    </source>
</evidence>
<dbReference type="InterPro" id="IPR036640">
    <property type="entry name" value="ABC1_TM_sf"/>
</dbReference>
<feature type="transmembrane region" description="Helical" evidence="7">
    <location>
        <begin position="85"/>
        <end position="109"/>
    </location>
</feature>
<dbReference type="GO" id="GO:0016020">
    <property type="term" value="C:membrane"/>
    <property type="evidence" value="ECO:0007669"/>
    <property type="project" value="InterPro"/>
</dbReference>
<feature type="transmembrane region" description="Helical" evidence="7">
    <location>
        <begin position="190"/>
        <end position="215"/>
    </location>
</feature>
<dbReference type="AlphaFoldDB" id="A0A448XH56"/>
<dbReference type="InterPro" id="IPR011527">
    <property type="entry name" value="ABC1_TM_dom"/>
</dbReference>
<dbReference type="Gene3D" id="1.20.1560.10">
    <property type="entry name" value="ABC transporter type 1, transmembrane domain"/>
    <property type="match status" value="1"/>
</dbReference>
<evidence type="ECO:0000313" key="10">
    <source>
        <dbReference type="Proteomes" id="UP000784294"/>
    </source>
</evidence>
<dbReference type="GO" id="GO:0005524">
    <property type="term" value="F:ATP binding"/>
    <property type="evidence" value="ECO:0007669"/>
    <property type="project" value="UniProtKB-KW"/>
</dbReference>
<feature type="transmembrane region" description="Helical" evidence="7">
    <location>
        <begin position="160"/>
        <end position="184"/>
    </location>
</feature>
<evidence type="ECO:0000256" key="1">
    <source>
        <dbReference type="ARBA" id="ARBA00022448"/>
    </source>
</evidence>
<dbReference type="PROSITE" id="PS50929">
    <property type="entry name" value="ABC_TM1F"/>
    <property type="match status" value="1"/>
</dbReference>
<keyword evidence="2 7" id="KW-0812">Transmembrane</keyword>
<feature type="transmembrane region" description="Helical" evidence="7">
    <location>
        <begin position="6"/>
        <end position="25"/>
    </location>
</feature>
<sequence length="217" mass="24031">MLYLNAVGLITCCCILLAFVLTYLTSAGANLWLARWSDEAEAHAAALAAATETELTYNTSSALPIEASQSNIRLAEVISRQYQNLAAYAGIGISQTVLLLIANVLLAYGHLGSITWLHERLLIRILHAPLIFFDTVLQGRIMNRFSQDIRILDVDLHSSMLHVLTTTFTVIVVIGFACSINPWIILPISIIVLFYSIIQVTILCIILNFFIFILADH</sequence>
<comment type="caution">
    <text evidence="9">The sequence shown here is derived from an EMBL/GenBank/DDBJ whole genome shotgun (WGS) entry which is preliminary data.</text>
</comment>
<keyword evidence="3" id="KW-0547">Nucleotide-binding</keyword>
<evidence type="ECO:0000313" key="9">
    <source>
        <dbReference type="EMBL" id="VEL36408.1"/>
    </source>
</evidence>
<keyword evidence="4" id="KW-0067">ATP-binding</keyword>
<evidence type="ECO:0000256" key="5">
    <source>
        <dbReference type="ARBA" id="ARBA00022989"/>
    </source>
</evidence>
<dbReference type="Pfam" id="PF00664">
    <property type="entry name" value="ABC_membrane"/>
    <property type="match status" value="1"/>
</dbReference>
<dbReference type="PANTHER" id="PTHR24223">
    <property type="entry name" value="ATP-BINDING CASSETTE SUB-FAMILY C"/>
    <property type="match status" value="1"/>
</dbReference>
<organism evidence="9 10">
    <name type="scientific">Protopolystoma xenopodis</name>
    <dbReference type="NCBI Taxonomy" id="117903"/>
    <lineage>
        <taxon>Eukaryota</taxon>
        <taxon>Metazoa</taxon>
        <taxon>Spiralia</taxon>
        <taxon>Lophotrochozoa</taxon>
        <taxon>Platyhelminthes</taxon>
        <taxon>Monogenea</taxon>
        <taxon>Polyopisthocotylea</taxon>
        <taxon>Polystomatidea</taxon>
        <taxon>Polystomatidae</taxon>
        <taxon>Protopolystoma</taxon>
    </lineage>
</organism>
<dbReference type="GO" id="GO:0140359">
    <property type="term" value="F:ABC-type transporter activity"/>
    <property type="evidence" value="ECO:0007669"/>
    <property type="project" value="InterPro"/>
</dbReference>
<dbReference type="OrthoDB" id="6508552at2759"/>
<accession>A0A448XH56</accession>
<keyword evidence="5 7" id="KW-1133">Transmembrane helix</keyword>
<keyword evidence="6 7" id="KW-0472">Membrane</keyword>
<feature type="transmembrane region" description="Helical" evidence="7">
    <location>
        <begin position="121"/>
        <end position="139"/>
    </location>
</feature>
<evidence type="ECO:0000256" key="2">
    <source>
        <dbReference type="ARBA" id="ARBA00022692"/>
    </source>
</evidence>
<protein>
    <recommendedName>
        <fullName evidence="8">ABC transmembrane type-1 domain-containing protein</fullName>
    </recommendedName>
</protein>
<dbReference type="SUPFAM" id="SSF90123">
    <property type="entry name" value="ABC transporter transmembrane region"/>
    <property type="match status" value="1"/>
</dbReference>
<dbReference type="InterPro" id="IPR050173">
    <property type="entry name" value="ABC_transporter_C-like"/>
</dbReference>
<feature type="domain" description="ABC transmembrane type-1" evidence="8">
    <location>
        <begin position="15"/>
        <end position="200"/>
    </location>
</feature>
<gene>
    <name evidence="9" type="ORF">PXEA_LOCUS29848</name>
</gene>
<keyword evidence="10" id="KW-1185">Reference proteome</keyword>
<evidence type="ECO:0000259" key="8">
    <source>
        <dbReference type="PROSITE" id="PS50929"/>
    </source>
</evidence>
<name>A0A448XH56_9PLAT</name>